<evidence type="ECO:0000313" key="3">
    <source>
        <dbReference type="Proteomes" id="UP001153636"/>
    </source>
</evidence>
<dbReference type="EMBL" id="OV651818">
    <property type="protein sequence ID" value="CAH1112114.1"/>
    <property type="molecule type" value="Genomic_DNA"/>
</dbReference>
<keyword evidence="1" id="KW-0175">Coiled coil</keyword>
<protein>
    <submittedName>
        <fullName evidence="2">Uncharacterized protein</fullName>
    </submittedName>
</protein>
<accession>A0A9P0GFX4</accession>
<evidence type="ECO:0000313" key="2">
    <source>
        <dbReference type="EMBL" id="CAH1112114.1"/>
    </source>
</evidence>
<keyword evidence="3" id="KW-1185">Reference proteome</keyword>
<gene>
    <name evidence="2" type="ORF">PSYICH_LOCUS12175</name>
</gene>
<organism evidence="2 3">
    <name type="scientific">Psylliodes chrysocephalus</name>
    <dbReference type="NCBI Taxonomy" id="3402493"/>
    <lineage>
        <taxon>Eukaryota</taxon>
        <taxon>Metazoa</taxon>
        <taxon>Ecdysozoa</taxon>
        <taxon>Arthropoda</taxon>
        <taxon>Hexapoda</taxon>
        <taxon>Insecta</taxon>
        <taxon>Pterygota</taxon>
        <taxon>Neoptera</taxon>
        <taxon>Endopterygota</taxon>
        <taxon>Coleoptera</taxon>
        <taxon>Polyphaga</taxon>
        <taxon>Cucujiformia</taxon>
        <taxon>Chrysomeloidea</taxon>
        <taxon>Chrysomelidae</taxon>
        <taxon>Galerucinae</taxon>
        <taxon>Alticini</taxon>
        <taxon>Psylliodes</taxon>
    </lineage>
</organism>
<dbReference type="OrthoDB" id="10587881at2759"/>
<feature type="coiled-coil region" evidence="1">
    <location>
        <begin position="78"/>
        <end position="105"/>
    </location>
</feature>
<dbReference type="AlphaFoldDB" id="A0A9P0GFX4"/>
<evidence type="ECO:0000256" key="1">
    <source>
        <dbReference type="SAM" id="Coils"/>
    </source>
</evidence>
<name>A0A9P0GFX4_9CUCU</name>
<dbReference type="Proteomes" id="UP001153636">
    <property type="component" value="Chromosome 6"/>
</dbReference>
<sequence>MDKCSNNILKNKQDMKIEMEKEDPEETILKLQNQIENFKLKMEDFAGHVKRFEIEKKERIRRNNDKINLIAGMIFNHMNELYEQVLEKLNQKEAVAEENQEMNNEMWKNTENTALNIIEDLKVIYNEGAGVLNE</sequence>
<proteinExistence type="predicted"/>
<reference evidence="2" key="1">
    <citation type="submission" date="2022-01" db="EMBL/GenBank/DDBJ databases">
        <authorList>
            <person name="King R."/>
        </authorList>
    </citation>
    <scope>NUCLEOTIDE SEQUENCE</scope>
</reference>